<feature type="domain" description="GYF" evidence="2">
    <location>
        <begin position="428"/>
        <end position="484"/>
    </location>
</feature>
<evidence type="ECO:0000313" key="4">
    <source>
        <dbReference type="Proteomes" id="UP000233524"/>
    </source>
</evidence>
<feature type="compositionally biased region" description="Acidic residues" evidence="1">
    <location>
        <begin position="202"/>
        <end position="231"/>
    </location>
</feature>
<feature type="region of interest" description="Disordered" evidence="1">
    <location>
        <begin position="344"/>
        <end position="364"/>
    </location>
</feature>
<feature type="compositionally biased region" description="Basic residues" evidence="1">
    <location>
        <begin position="1"/>
        <end position="11"/>
    </location>
</feature>
<dbReference type="PANTHER" id="PTHR13138:SF3">
    <property type="entry name" value="CD2 ANTIGEN CYTOPLASMIC TAIL-BINDING PROTEIN 2"/>
    <property type="match status" value="1"/>
</dbReference>
<name>A0A2N3NB75_9PEZI</name>
<feature type="region of interest" description="Disordered" evidence="1">
    <location>
        <begin position="66"/>
        <end position="238"/>
    </location>
</feature>
<dbReference type="Proteomes" id="UP000233524">
    <property type="component" value="Unassembled WGS sequence"/>
</dbReference>
<dbReference type="FunCoup" id="A0A2N3NB75">
    <property type="interactions" value="616"/>
</dbReference>
<reference evidence="3 4" key="1">
    <citation type="journal article" date="2017" name="G3 (Bethesda)">
        <title>First Draft Genome Sequence of the Pathogenic Fungus Lomentospora prolificans (Formerly Scedosporium prolificans).</title>
        <authorList>
            <person name="Luo R."/>
            <person name="Zimin A."/>
            <person name="Workman R."/>
            <person name="Fan Y."/>
            <person name="Pertea G."/>
            <person name="Grossman N."/>
            <person name="Wear M.P."/>
            <person name="Jia B."/>
            <person name="Miller H."/>
            <person name="Casadevall A."/>
            <person name="Timp W."/>
            <person name="Zhang S.X."/>
            <person name="Salzberg S.L."/>
        </authorList>
    </citation>
    <scope>NUCLEOTIDE SEQUENCE [LARGE SCALE GENOMIC DNA]</scope>
    <source>
        <strain evidence="3 4">JHH-5317</strain>
    </source>
</reference>
<protein>
    <recommendedName>
        <fullName evidence="2">GYF domain-containing protein</fullName>
    </recommendedName>
</protein>
<feature type="compositionally biased region" description="Polar residues" evidence="1">
    <location>
        <begin position="182"/>
        <end position="194"/>
    </location>
</feature>
<dbReference type="PANTHER" id="PTHR13138">
    <property type="entry name" value="PROTEIN LIN1"/>
    <property type="match status" value="1"/>
</dbReference>
<evidence type="ECO:0000259" key="2">
    <source>
        <dbReference type="PROSITE" id="PS50829"/>
    </source>
</evidence>
<dbReference type="AlphaFoldDB" id="A0A2N3NB75"/>
<keyword evidence="4" id="KW-1185">Reference proteome</keyword>
<dbReference type="OrthoDB" id="331341at2759"/>
<dbReference type="PROSITE" id="PS50829">
    <property type="entry name" value="GYF"/>
    <property type="match status" value="1"/>
</dbReference>
<comment type="caution">
    <text evidence="3">The sequence shown here is derived from an EMBL/GenBank/DDBJ whole genome shotgun (WGS) entry which is preliminary data.</text>
</comment>
<dbReference type="InterPro" id="IPR003169">
    <property type="entry name" value="GYF"/>
</dbReference>
<feature type="compositionally biased region" description="Acidic residues" evidence="1">
    <location>
        <begin position="85"/>
        <end position="94"/>
    </location>
</feature>
<evidence type="ECO:0000313" key="3">
    <source>
        <dbReference type="EMBL" id="PKS09705.1"/>
    </source>
</evidence>
<dbReference type="InterPro" id="IPR039905">
    <property type="entry name" value="CD2BP2/Lin1"/>
</dbReference>
<proteinExistence type="predicted"/>
<gene>
    <name evidence="3" type="ORF">jhhlp_004326</name>
</gene>
<dbReference type="Gene3D" id="3.30.1490.40">
    <property type="match status" value="1"/>
</dbReference>
<dbReference type="GO" id="GO:0005682">
    <property type="term" value="C:U5 snRNP"/>
    <property type="evidence" value="ECO:0007669"/>
    <property type="project" value="InterPro"/>
</dbReference>
<dbReference type="InParanoid" id="A0A2N3NB75"/>
<feature type="region of interest" description="Disordered" evidence="1">
    <location>
        <begin position="1"/>
        <end position="39"/>
    </location>
</feature>
<sequence length="484" mass="54188">MDHKRATVRPRRAGEAFARTHHLDNDDSEGGAATSATKKVKFDVRNPSALAASERDEEDAFLDADVIGKSSSSTTKRGAVNIDGFDSDSDDVDEFDARAQQRRKGNVDINEAFAKYDPNDDGTTKTSKAAKEDGEEDEDDVNMFAGSDDEDEPKKKKGGDEDDPEFYASGKKKKGVRFLDSEQIQGQDLRSTSGGVVRIDGEDSDDDEEEEDEAVDEDEEAWKEDVIDEEVGAGGRKKRAPKIEAFNLKEELEEGRFDENQNYVRNAVDPDAVHDRWLDGVSKKQMKQAAVAHQRREAEAQKQRMEEDSILTSDLLATLIKNLERGETALEALARLGRQQKRAHKVPKWKLKKQGSMDTDEQDPEQERISAAISTITDAADKLFSRDHADIYDEERELLVRQYKRETGQDWVEPRLEEVSSQDGPAATKMWEYRWVDGRGDGSHQGPYDGPTMKAWHDAGYFGEGVEFRPAGEGGGWSRIASFV</sequence>
<dbReference type="STRING" id="41688.A0A2N3NB75"/>
<accession>A0A2N3NB75</accession>
<organism evidence="3 4">
    <name type="scientific">Lomentospora prolificans</name>
    <dbReference type="NCBI Taxonomy" id="41688"/>
    <lineage>
        <taxon>Eukaryota</taxon>
        <taxon>Fungi</taxon>
        <taxon>Dikarya</taxon>
        <taxon>Ascomycota</taxon>
        <taxon>Pezizomycotina</taxon>
        <taxon>Sordariomycetes</taxon>
        <taxon>Hypocreomycetidae</taxon>
        <taxon>Microascales</taxon>
        <taxon>Microascaceae</taxon>
        <taxon>Lomentospora</taxon>
    </lineage>
</organism>
<dbReference type="SMART" id="SM00444">
    <property type="entry name" value="GYF"/>
    <property type="match status" value="1"/>
</dbReference>
<dbReference type="SUPFAM" id="SSF55277">
    <property type="entry name" value="GYF domain"/>
    <property type="match status" value="1"/>
</dbReference>
<dbReference type="Pfam" id="PF02213">
    <property type="entry name" value="GYF"/>
    <property type="match status" value="1"/>
</dbReference>
<dbReference type="VEuPathDB" id="FungiDB:jhhlp_004326"/>
<dbReference type="InterPro" id="IPR035445">
    <property type="entry name" value="GYF-like_dom_sf"/>
</dbReference>
<feature type="compositionally biased region" description="Basic residues" evidence="1">
    <location>
        <begin position="344"/>
        <end position="353"/>
    </location>
</feature>
<evidence type="ECO:0000256" key="1">
    <source>
        <dbReference type="SAM" id="MobiDB-lite"/>
    </source>
</evidence>
<dbReference type="EMBL" id="NLAX01000010">
    <property type="protein sequence ID" value="PKS09705.1"/>
    <property type="molecule type" value="Genomic_DNA"/>
</dbReference>
<feature type="compositionally biased region" description="Acidic residues" evidence="1">
    <location>
        <begin position="133"/>
        <end position="151"/>
    </location>
</feature>